<proteinExistence type="inferred from homology"/>
<dbReference type="RefSeq" id="WP_006417454.1">
    <property type="nucleotide sequence ID" value="NZ_AENN01000001.1"/>
</dbReference>
<evidence type="ECO:0000313" key="13">
    <source>
        <dbReference type="Proteomes" id="UP000005990"/>
    </source>
</evidence>
<dbReference type="AlphaFoldDB" id="E4KLS2"/>
<dbReference type="PANTHER" id="PTHR43722">
    <property type="entry name" value="PROLINE IMINOPEPTIDASE"/>
    <property type="match status" value="1"/>
</dbReference>
<evidence type="ECO:0000256" key="7">
    <source>
        <dbReference type="ARBA" id="ARBA00022801"/>
    </source>
</evidence>
<dbReference type="SUPFAM" id="SSF53474">
    <property type="entry name" value="alpha/beta-Hydrolases"/>
    <property type="match status" value="1"/>
</dbReference>
<dbReference type="InterPro" id="IPR000073">
    <property type="entry name" value="AB_hydrolase_1"/>
</dbReference>
<dbReference type="Gene3D" id="3.40.50.1820">
    <property type="entry name" value="alpha/beta hydrolase"/>
    <property type="match status" value="1"/>
</dbReference>
<dbReference type="Proteomes" id="UP000005990">
    <property type="component" value="Unassembled WGS sequence"/>
</dbReference>
<evidence type="ECO:0000256" key="5">
    <source>
        <dbReference type="ARBA" id="ARBA00022490"/>
    </source>
</evidence>
<evidence type="ECO:0000256" key="10">
    <source>
        <dbReference type="RuleBase" id="RU003421"/>
    </source>
</evidence>
<evidence type="ECO:0000256" key="8">
    <source>
        <dbReference type="PIRNR" id="PIRNR006431"/>
    </source>
</evidence>
<dbReference type="OrthoDB" id="9775557at2"/>
<comment type="catalytic activity">
    <reaction evidence="1 8 10">
        <text>Release of N-terminal proline from a peptide.</text>
        <dbReference type="EC" id="3.4.11.5"/>
    </reaction>
</comment>
<evidence type="ECO:0000256" key="9">
    <source>
        <dbReference type="PIRSR" id="PIRSR006431-1"/>
    </source>
</evidence>
<keyword evidence="7 8" id="KW-0378">Hydrolase</keyword>
<comment type="caution">
    <text evidence="12">The sequence shown here is derived from an EMBL/GenBank/DDBJ whole genome shotgun (WGS) entry which is preliminary data.</text>
</comment>
<feature type="domain" description="AB hydrolase-1" evidence="11">
    <location>
        <begin position="36"/>
        <end position="298"/>
    </location>
</feature>
<evidence type="ECO:0000256" key="2">
    <source>
        <dbReference type="ARBA" id="ARBA00004496"/>
    </source>
</evidence>
<dbReference type="GO" id="GO:0005737">
    <property type="term" value="C:cytoplasm"/>
    <property type="evidence" value="ECO:0007669"/>
    <property type="project" value="UniProtKB-SubCell"/>
</dbReference>
<reference evidence="12 13" key="1">
    <citation type="submission" date="2010-10" db="EMBL/GenBank/DDBJ databases">
        <authorList>
            <person name="Durkin A.S."/>
            <person name="Madupu R."/>
            <person name="Torralba M."/>
            <person name="Gillis M."/>
            <person name="Methe B."/>
            <person name="Sutton G."/>
            <person name="Nelson K.E."/>
        </authorList>
    </citation>
    <scope>NUCLEOTIDE SEQUENCE [LARGE SCALE GENOMIC DNA]</scope>
    <source>
        <strain evidence="12 13">ACS-139-V-Col8</strain>
    </source>
</reference>
<keyword evidence="6 8" id="KW-0645">Protease</keyword>
<evidence type="ECO:0000256" key="6">
    <source>
        <dbReference type="ARBA" id="ARBA00022670"/>
    </source>
</evidence>
<dbReference type="PIRSF" id="PIRSF006431">
    <property type="entry name" value="Pept_S33"/>
    <property type="match status" value="1"/>
</dbReference>
<evidence type="ECO:0000256" key="4">
    <source>
        <dbReference type="ARBA" id="ARBA00022438"/>
    </source>
</evidence>
<dbReference type="InterPro" id="IPR005944">
    <property type="entry name" value="Pro_iminopeptidase"/>
</dbReference>
<name>E4KLS2_9LACT</name>
<evidence type="ECO:0000256" key="1">
    <source>
        <dbReference type="ARBA" id="ARBA00001585"/>
    </source>
</evidence>
<dbReference type="GO" id="GO:0006508">
    <property type="term" value="P:proteolysis"/>
    <property type="evidence" value="ECO:0007669"/>
    <property type="project" value="UniProtKB-KW"/>
</dbReference>
<dbReference type="PANTHER" id="PTHR43722:SF1">
    <property type="entry name" value="PROLINE IMINOPEPTIDASE"/>
    <property type="match status" value="1"/>
</dbReference>
<dbReference type="InterPro" id="IPR002410">
    <property type="entry name" value="Peptidase_S33"/>
</dbReference>
<dbReference type="STRING" id="908337.HMPREF9257_0904"/>
<sequence>MVKAYTETPVIDYFHLESSEGHQLYIETCGNPKGQAIVFLHGGPGGSISAKSRHFFNPEKYFIILFDQRGCGQSTPFLSLKNNTPQASVADMELIRQHFNLESWMVFGGSYGSTLALWYAIAHPKRVKHLILRGIFLGRQEDIDWLYHGGAGQFYPQEFEVFQAAVGADKADKLVNDYYHQMIQTDSNIESFRNLAKAWSDWESGLVTLVPQFNQSQDVSSGDLSIALLEAHYFANHMFTEDDNYILNHAQALAEIPIDIVHGRYDVDCRLVGAYQLAQACPKAKLHIIEKGAHSPYEPAMFNKLVEILDQI</sequence>
<dbReference type="PRINTS" id="PR00793">
    <property type="entry name" value="PROAMNOPTASE"/>
</dbReference>
<dbReference type="Pfam" id="PF00561">
    <property type="entry name" value="Abhydrolase_1"/>
    <property type="match status" value="1"/>
</dbReference>
<organism evidence="12 13">
    <name type="scientific">Eremococcus coleocola ACS-139-V-Col8</name>
    <dbReference type="NCBI Taxonomy" id="908337"/>
    <lineage>
        <taxon>Bacteria</taxon>
        <taxon>Bacillati</taxon>
        <taxon>Bacillota</taxon>
        <taxon>Bacilli</taxon>
        <taxon>Lactobacillales</taxon>
        <taxon>Aerococcaceae</taxon>
        <taxon>Eremococcus</taxon>
    </lineage>
</organism>
<gene>
    <name evidence="12" type="primary">pip</name>
    <name evidence="12" type="ORF">HMPREF9257_0904</name>
</gene>
<dbReference type="MEROPS" id="S33.001"/>
<dbReference type="EMBL" id="AENN01000001">
    <property type="protein sequence ID" value="EFR31969.1"/>
    <property type="molecule type" value="Genomic_DNA"/>
</dbReference>
<dbReference type="EC" id="3.4.11.5" evidence="8 10"/>
<feature type="active site" evidence="9">
    <location>
        <position position="266"/>
    </location>
</feature>
<comment type="similarity">
    <text evidence="3 8 10">Belongs to the peptidase S33 family.</text>
</comment>
<evidence type="ECO:0000313" key="12">
    <source>
        <dbReference type="EMBL" id="EFR31969.1"/>
    </source>
</evidence>
<dbReference type="GO" id="GO:0004177">
    <property type="term" value="F:aminopeptidase activity"/>
    <property type="evidence" value="ECO:0007669"/>
    <property type="project" value="UniProtKB-UniRule"/>
</dbReference>
<dbReference type="PRINTS" id="PR00111">
    <property type="entry name" value="ABHYDROLASE"/>
</dbReference>
<keyword evidence="13" id="KW-1185">Reference proteome</keyword>
<dbReference type="ESTHER" id="9lact-e4kls2">
    <property type="family name" value="Proline_iminopeptidase"/>
</dbReference>
<dbReference type="NCBIfam" id="TIGR01249">
    <property type="entry name" value="pro_imino_pep_1"/>
    <property type="match status" value="1"/>
</dbReference>
<dbReference type="InterPro" id="IPR029058">
    <property type="entry name" value="AB_hydrolase_fold"/>
</dbReference>
<accession>E4KLS2</accession>
<comment type="subcellular location">
    <subcellularLocation>
        <location evidence="2 8">Cytoplasm</location>
    </subcellularLocation>
</comment>
<dbReference type="eggNOG" id="COG0596">
    <property type="taxonomic scope" value="Bacteria"/>
</dbReference>
<keyword evidence="5 8" id="KW-0963">Cytoplasm</keyword>
<evidence type="ECO:0000256" key="3">
    <source>
        <dbReference type="ARBA" id="ARBA00010088"/>
    </source>
</evidence>
<evidence type="ECO:0000259" key="11">
    <source>
        <dbReference type="Pfam" id="PF00561"/>
    </source>
</evidence>
<keyword evidence="4 8" id="KW-0031">Aminopeptidase</keyword>
<feature type="active site" description="Nucleophile" evidence="9">
    <location>
        <position position="110"/>
    </location>
</feature>
<feature type="active site" description="Proton donor" evidence="9">
    <location>
        <position position="294"/>
    </location>
</feature>
<protein>
    <recommendedName>
        <fullName evidence="8 10">Proline iminopeptidase</fullName>
        <shortName evidence="8">PIP</shortName>
        <ecNumber evidence="8 10">3.4.11.5</ecNumber>
    </recommendedName>
    <alternativeName>
        <fullName evidence="8">Prolyl aminopeptidase</fullName>
    </alternativeName>
</protein>